<evidence type="ECO:0000313" key="1">
    <source>
        <dbReference type="EMBL" id="AYQ71665.1"/>
    </source>
</evidence>
<dbReference type="AlphaFoldDB" id="A0A3G3JTW7"/>
<sequence length="77" mass="9327">MFEKHTVYKLDNYNMLTVEVQGKTLVVREISDQWGEETHKFLSRPEMMDWANRRFRPDDFPGGEEEYRKIMDTLRAI</sequence>
<evidence type="ECO:0000313" key="2">
    <source>
        <dbReference type="Proteomes" id="UP000269097"/>
    </source>
</evidence>
<dbReference type="KEGG" id="coh:EAV92_03180"/>
<dbReference type="Proteomes" id="UP000269097">
    <property type="component" value="Chromosome"/>
</dbReference>
<dbReference type="RefSeq" id="WP_123039728.1">
    <property type="nucleotide sequence ID" value="NZ_CP033433.1"/>
</dbReference>
<reference evidence="1 2" key="1">
    <citation type="submission" date="2018-10" db="EMBL/GenBank/DDBJ databases">
        <title>Genome Sequence of Cohnella sp.</title>
        <authorList>
            <person name="Srinivasan S."/>
            <person name="Kim M.K."/>
        </authorList>
    </citation>
    <scope>NUCLEOTIDE SEQUENCE [LARGE SCALE GENOMIC DNA]</scope>
    <source>
        <strain evidence="1 2">18JY8-7</strain>
    </source>
</reference>
<name>A0A3G3JTW7_9BACL</name>
<dbReference type="EMBL" id="CP033433">
    <property type="protein sequence ID" value="AYQ71665.1"/>
    <property type="molecule type" value="Genomic_DNA"/>
</dbReference>
<proteinExistence type="predicted"/>
<organism evidence="1 2">
    <name type="scientific">Cohnella candidum</name>
    <dbReference type="NCBI Taxonomy" id="2674991"/>
    <lineage>
        <taxon>Bacteria</taxon>
        <taxon>Bacillati</taxon>
        <taxon>Bacillota</taxon>
        <taxon>Bacilli</taxon>
        <taxon>Bacillales</taxon>
        <taxon>Paenibacillaceae</taxon>
        <taxon>Cohnella</taxon>
    </lineage>
</organism>
<accession>A0A3G3JTW7</accession>
<keyword evidence="2" id="KW-1185">Reference proteome</keyword>
<protein>
    <submittedName>
        <fullName evidence="1">Uncharacterized protein</fullName>
    </submittedName>
</protein>
<gene>
    <name evidence="1" type="ORF">EAV92_03180</name>
</gene>